<evidence type="ECO:0000313" key="3">
    <source>
        <dbReference type="Proteomes" id="UP000305948"/>
    </source>
</evidence>
<evidence type="ECO:0000313" key="2">
    <source>
        <dbReference type="EMBL" id="TFK52901.1"/>
    </source>
</evidence>
<reference evidence="2 3" key="1">
    <citation type="journal article" date="2019" name="Nat. Ecol. Evol.">
        <title>Megaphylogeny resolves global patterns of mushroom evolution.</title>
        <authorList>
            <person name="Varga T."/>
            <person name="Krizsan K."/>
            <person name="Foldi C."/>
            <person name="Dima B."/>
            <person name="Sanchez-Garcia M."/>
            <person name="Sanchez-Ramirez S."/>
            <person name="Szollosi G.J."/>
            <person name="Szarkandi J.G."/>
            <person name="Papp V."/>
            <person name="Albert L."/>
            <person name="Andreopoulos W."/>
            <person name="Angelini C."/>
            <person name="Antonin V."/>
            <person name="Barry K.W."/>
            <person name="Bougher N.L."/>
            <person name="Buchanan P."/>
            <person name="Buyck B."/>
            <person name="Bense V."/>
            <person name="Catcheside P."/>
            <person name="Chovatia M."/>
            <person name="Cooper J."/>
            <person name="Damon W."/>
            <person name="Desjardin D."/>
            <person name="Finy P."/>
            <person name="Geml J."/>
            <person name="Haridas S."/>
            <person name="Hughes K."/>
            <person name="Justo A."/>
            <person name="Karasinski D."/>
            <person name="Kautmanova I."/>
            <person name="Kiss B."/>
            <person name="Kocsube S."/>
            <person name="Kotiranta H."/>
            <person name="LaButti K.M."/>
            <person name="Lechner B.E."/>
            <person name="Liimatainen K."/>
            <person name="Lipzen A."/>
            <person name="Lukacs Z."/>
            <person name="Mihaltcheva S."/>
            <person name="Morgado L.N."/>
            <person name="Niskanen T."/>
            <person name="Noordeloos M.E."/>
            <person name="Ohm R.A."/>
            <person name="Ortiz-Santana B."/>
            <person name="Ovrebo C."/>
            <person name="Racz N."/>
            <person name="Riley R."/>
            <person name="Savchenko A."/>
            <person name="Shiryaev A."/>
            <person name="Soop K."/>
            <person name="Spirin V."/>
            <person name="Szebenyi C."/>
            <person name="Tomsovsky M."/>
            <person name="Tulloss R.E."/>
            <person name="Uehling J."/>
            <person name="Grigoriev I.V."/>
            <person name="Vagvolgyi C."/>
            <person name="Papp T."/>
            <person name="Martin F.M."/>
            <person name="Miettinen O."/>
            <person name="Hibbett D.S."/>
            <person name="Nagy L.G."/>
        </authorList>
    </citation>
    <scope>NUCLEOTIDE SEQUENCE [LARGE SCALE GENOMIC DNA]</scope>
    <source>
        <strain evidence="2 3">OMC1185</strain>
    </source>
</reference>
<feature type="region of interest" description="Disordered" evidence="1">
    <location>
        <begin position="37"/>
        <end position="142"/>
    </location>
</feature>
<organism evidence="2 3">
    <name type="scientific">Heliocybe sulcata</name>
    <dbReference type="NCBI Taxonomy" id="5364"/>
    <lineage>
        <taxon>Eukaryota</taxon>
        <taxon>Fungi</taxon>
        <taxon>Dikarya</taxon>
        <taxon>Basidiomycota</taxon>
        <taxon>Agaricomycotina</taxon>
        <taxon>Agaricomycetes</taxon>
        <taxon>Gloeophyllales</taxon>
        <taxon>Gloeophyllaceae</taxon>
        <taxon>Heliocybe</taxon>
    </lineage>
</organism>
<feature type="compositionally biased region" description="Basic and acidic residues" evidence="1">
    <location>
        <begin position="235"/>
        <end position="249"/>
    </location>
</feature>
<feature type="compositionally biased region" description="Polar residues" evidence="1">
    <location>
        <begin position="106"/>
        <end position="136"/>
    </location>
</feature>
<feature type="compositionally biased region" description="Basic and acidic residues" evidence="1">
    <location>
        <begin position="82"/>
        <end position="93"/>
    </location>
</feature>
<evidence type="ECO:0000256" key="1">
    <source>
        <dbReference type="SAM" id="MobiDB-lite"/>
    </source>
</evidence>
<feature type="compositionally biased region" description="Basic residues" evidence="1">
    <location>
        <begin position="223"/>
        <end position="234"/>
    </location>
</feature>
<dbReference type="Proteomes" id="UP000305948">
    <property type="component" value="Unassembled WGS sequence"/>
</dbReference>
<name>A0A5C3NH77_9AGAM</name>
<keyword evidence="3" id="KW-1185">Reference proteome</keyword>
<feature type="region of interest" description="Disordered" evidence="1">
    <location>
        <begin position="201"/>
        <end position="249"/>
    </location>
</feature>
<accession>A0A5C3NH77</accession>
<dbReference type="EMBL" id="ML213508">
    <property type="protein sequence ID" value="TFK52901.1"/>
    <property type="molecule type" value="Genomic_DNA"/>
</dbReference>
<feature type="compositionally biased region" description="Low complexity" evidence="1">
    <location>
        <begin position="37"/>
        <end position="56"/>
    </location>
</feature>
<gene>
    <name evidence="2" type="ORF">OE88DRAFT_1643642</name>
</gene>
<dbReference type="OrthoDB" id="10601385at2759"/>
<proteinExistence type="predicted"/>
<dbReference type="AlphaFoldDB" id="A0A5C3NH77"/>
<sequence length="249" mass="28200">MHSTSTEYLNLERCRDWEAYHPGLAFKMARGTSIMARSSATARASTSSRGSLPTSSQQGHNYHKYPLLAMPGAFPSKQCPHQSEEDPSDKATYDSRLTWPGPGKASSKSWNNGGASQPTDVQSEPVWQNEDNSQSDWPREDEMMWPPWPDIFRPLPEYARHWDKGLQVAMAAGQCFYCQPKPRRSVALPKWLCEEIHPDKQEEPVSVPRLEAKLSASVDTKKQKPASRRTRSNKRYADHIRAGREATMN</sequence>
<protein>
    <submittedName>
        <fullName evidence="2">Uncharacterized protein</fullName>
    </submittedName>
</protein>